<keyword evidence="1" id="KW-0175">Coiled coil</keyword>
<sequence length="461" mass="52007">MDSSTESNPPNTKEPLIESASPQKIQTNIHEDVEATESATRNLSVFDDFFEHESANTSPSKEKHAKKAIVLNQQNEVFQTPGRSEDGDPCKKSPQLHPIQSPCKSPISRVPLPRVVSGSLNIMKKRRLEPTSPSFTQDPNSPPHNVRITPSKNRSFSSPIYPGSAMRTPSLQDKPIPVLSPPSPTSSARSTSSAYISPYSLFKTPKSEKSGHDNLQPLPGSASSSSSDESHPPSPSISPAVDLPNECVYPLPPRADENKVVKSSVTSTELKSILTPQNQLKSFHRLSPLAAKSKDPKIAELSKIDLELDRELMKWRKLTDTARQAQKYTIANEDEKLKDLAEKWLDVAQKGAFFLFSAARERIDRMGGMEEYIRRKKEDEESRKRSGFDGNSFDIDELSPEERERYEILKAEYEDEMRRNKKMTNEDEEDEKEFTMKYMLKSLNLDYNMIFPEGYDTDLEL</sequence>
<feature type="region of interest" description="Disordered" evidence="2">
    <location>
        <begin position="1"/>
        <end position="23"/>
    </location>
</feature>
<feature type="compositionally biased region" description="Low complexity" evidence="2">
    <location>
        <begin position="185"/>
        <end position="198"/>
    </location>
</feature>
<evidence type="ECO:0000256" key="1">
    <source>
        <dbReference type="SAM" id="Coils"/>
    </source>
</evidence>
<dbReference type="GO" id="GO:0006310">
    <property type="term" value="P:DNA recombination"/>
    <property type="evidence" value="ECO:0007669"/>
    <property type="project" value="TreeGrafter"/>
</dbReference>
<gene>
    <name evidence="3" type="ORF">SAPINGB_P005845</name>
</gene>
<feature type="compositionally biased region" description="Basic and acidic residues" evidence="2">
    <location>
        <begin position="376"/>
        <end position="387"/>
    </location>
</feature>
<evidence type="ECO:0000256" key="2">
    <source>
        <dbReference type="SAM" id="MobiDB-lite"/>
    </source>
</evidence>
<name>A0A5E8C754_9ASCO</name>
<dbReference type="Proteomes" id="UP000398389">
    <property type="component" value="Unassembled WGS sequence"/>
</dbReference>
<keyword evidence="4" id="KW-1185">Reference proteome</keyword>
<evidence type="ECO:0000313" key="4">
    <source>
        <dbReference type="Proteomes" id="UP000398389"/>
    </source>
</evidence>
<feature type="compositionally biased region" description="Low complexity" evidence="2">
    <location>
        <begin position="217"/>
        <end position="227"/>
    </location>
</feature>
<dbReference type="RefSeq" id="XP_031856450.1">
    <property type="nucleotide sequence ID" value="XM_032000559.1"/>
</dbReference>
<dbReference type="AlphaFoldDB" id="A0A5E8C754"/>
<feature type="compositionally biased region" description="Polar residues" evidence="2">
    <location>
        <begin position="1"/>
        <end position="11"/>
    </location>
</feature>
<reference evidence="3 4" key="1">
    <citation type="submission" date="2019-09" db="EMBL/GenBank/DDBJ databases">
        <authorList>
            <person name="Brejova B."/>
        </authorList>
    </citation>
    <scope>NUCLEOTIDE SEQUENCE [LARGE SCALE GENOMIC DNA]</scope>
</reference>
<dbReference type="Gene3D" id="6.10.140.1020">
    <property type="match status" value="1"/>
</dbReference>
<protein>
    <submittedName>
        <fullName evidence="3">Uncharacterized protein</fullName>
    </submittedName>
</protein>
<dbReference type="GeneID" id="43584659"/>
<evidence type="ECO:0000313" key="3">
    <source>
        <dbReference type="EMBL" id="VVT57738.1"/>
    </source>
</evidence>
<feature type="region of interest" description="Disordered" evidence="2">
    <location>
        <begin position="75"/>
        <end position="254"/>
    </location>
</feature>
<accession>A0A5E8C754</accession>
<feature type="coiled-coil region" evidence="1">
    <location>
        <begin position="403"/>
        <end position="433"/>
    </location>
</feature>
<feature type="compositionally biased region" description="Polar residues" evidence="2">
    <location>
        <begin position="148"/>
        <end position="158"/>
    </location>
</feature>
<dbReference type="OrthoDB" id="27934at2759"/>
<feature type="region of interest" description="Disordered" evidence="2">
    <location>
        <begin position="376"/>
        <end position="400"/>
    </location>
</feature>
<organism evidence="3 4">
    <name type="scientific">Magnusiomyces paraingens</name>
    <dbReference type="NCBI Taxonomy" id="2606893"/>
    <lineage>
        <taxon>Eukaryota</taxon>
        <taxon>Fungi</taxon>
        <taxon>Dikarya</taxon>
        <taxon>Ascomycota</taxon>
        <taxon>Saccharomycotina</taxon>
        <taxon>Dipodascomycetes</taxon>
        <taxon>Dipodascales</taxon>
        <taxon>Dipodascaceae</taxon>
        <taxon>Magnusiomyces</taxon>
    </lineage>
</organism>
<dbReference type="PANTHER" id="PTHR28527:SF1">
    <property type="entry name" value="SWI5-DEPENDENT RECOMBINATION DNA REPAIR PROTEIN 1"/>
    <property type="match status" value="1"/>
</dbReference>
<dbReference type="EMBL" id="CABVLU010000005">
    <property type="protein sequence ID" value="VVT57738.1"/>
    <property type="molecule type" value="Genomic_DNA"/>
</dbReference>
<dbReference type="PANTHER" id="PTHR28527">
    <property type="entry name" value="MATING-TYPE SWITCHING PROTEIN SWI2-RELATED"/>
    <property type="match status" value="1"/>
</dbReference>
<proteinExistence type="predicted"/>